<reference evidence="2 3" key="1">
    <citation type="journal article" date="2024" name="G3 (Bethesda)">
        <title>Genome assembly of Hibiscus sabdariffa L. provides insights into metabolisms of medicinal natural products.</title>
        <authorList>
            <person name="Kim T."/>
        </authorList>
    </citation>
    <scope>NUCLEOTIDE SEQUENCE [LARGE SCALE GENOMIC DNA]</scope>
    <source>
        <strain evidence="2">TK-2024</strain>
        <tissue evidence="2">Old leaves</tissue>
    </source>
</reference>
<dbReference type="Proteomes" id="UP001472677">
    <property type="component" value="Unassembled WGS sequence"/>
</dbReference>
<name>A0ABR2G474_9ROSI</name>
<accession>A0ABR2G474</accession>
<feature type="compositionally biased region" description="Polar residues" evidence="1">
    <location>
        <begin position="45"/>
        <end position="62"/>
    </location>
</feature>
<evidence type="ECO:0000313" key="3">
    <source>
        <dbReference type="Proteomes" id="UP001472677"/>
    </source>
</evidence>
<comment type="caution">
    <text evidence="2">The sequence shown here is derived from an EMBL/GenBank/DDBJ whole genome shotgun (WGS) entry which is preliminary data.</text>
</comment>
<dbReference type="PANTHER" id="PTHR38223:SF4">
    <property type="match status" value="1"/>
</dbReference>
<sequence length="101" mass="11369">MAGLQYNFFPTDFFYPRPPQPTTPSTPALQKIEAEAAAHPDDGSSKQPRNKSTLSMRTTQGQKLSRIYIQNRAEGDQFKLPRNSVSWLLLIPDDQELSDSS</sequence>
<feature type="region of interest" description="Disordered" evidence="1">
    <location>
        <begin position="13"/>
        <end position="62"/>
    </location>
</feature>
<organism evidence="2 3">
    <name type="scientific">Hibiscus sabdariffa</name>
    <name type="common">roselle</name>
    <dbReference type="NCBI Taxonomy" id="183260"/>
    <lineage>
        <taxon>Eukaryota</taxon>
        <taxon>Viridiplantae</taxon>
        <taxon>Streptophyta</taxon>
        <taxon>Embryophyta</taxon>
        <taxon>Tracheophyta</taxon>
        <taxon>Spermatophyta</taxon>
        <taxon>Magnoliopsida</taxon>
        <taxon>eudicotyledons</taxon>
        <taxon>Gunneridae</taxon>
        <taxon>Pentapetalae</taxon>
        <taxon>rosids</taxon>
        <taxon>malvids</taxon>
        <taxon>Malvales</taxon>
        <taxon>Malvaceae</taxon>
        <taxon>Malvoideae</taxon>
        <taxon>Hibiscus</taxon>
    </lineage>
</organism>
<evidence type="ECO:0000256" key="1">
    <source>
        <dbReference type="SAM" id="MobiDB-lite"/>
    </source>
</evidence>
<gene>
    <name evidence="2" type="ORF">V6N12_045682</name>
</gene>
<proteinExistence type="predicted"/>
<dbReference type="PANTHER" id="PTHR38223">
    <property type="match status" value="1"/>
</dbReference>
<keyword evidence="3" id="KW-1185">Reference proteome</keyword>
<feature type="compositionally biased region" description="Basic and acidic residues" evidence="1">
    <location>
        <begin position="32"/>
        <end position="44"/>
    </location>
</feature>
<dbReference type="EMBL" id="JBBPBM010000003">
    <property type="protein sequence ID" value="KAK8593605.1"/>
    <property type="molecule type" value="Genomic_DNA"/>
</dbReference>
<protein>
    <submittedName>
        <fullName evidence="2">Uncharacterized protein</fullName>
    </submittedName>
</protein>
<evidence type="ECO:0000313" key="2">
    <source>
        <dbReference type="EMBL" id="KAK8593605.1"/>
    </source>
</evidence>